<evidence type="ECO:0000313" key="2">
    <source>
        <dbReference type="EMBL" id="OAY63140.1"/>
    </source>
</evidence>
<protein>
    <submittedName>
        <fullName evidence="2">Uncharacterized protein</fullName>
    </submittedName>
</protein>
<dbReference type="AlphaFoldDB" id="A0A199UEZ6"/>
<proteinExistence type="predicted"/>
<organism evidence="2 3">
    <name type="scientific">Ananas comosus</name>
    <name type="common">Pineapple</name>
    <name type="synonym">Ananas ananas</name>
    <dbReference type="NCBI Taxonomy" id="4615"/>
    <lineage>
        <taxon>Eukaryota</taxon>
        <taxon>Viridiplantae</taxon>
        <taxon>Streptophyta</taxon>
        <taxon>Embryophyta</taxon>
        <taxon>Tracheophyta</taxon>
        <taxon>Spermatophyta</taxon>
        <taxon>Magnoliopsida</taxon>
        <taxon>Liliopsida</taxon>
        <taxon>Poales</taxon>
        <taxon>Bromeliaceae</taxon>
        <taxon>Bromelioideae</taxon>
        <taxon>Ananas</taxon>
    </lineage>
</organism>
<dbReference type="EMBL" id="LSRQ01008383">
    <property type="protein sequence ID" value="OAY63140.1"/>
    <property type="molecule type" value="Genomic_DNA"/>
</dbReference>
<keyword evidence="1" id="KW-0732">Signal</keyword>
<feature type="chain" id="PRO_5008285193" evidence="1">
    <location>
        <begin position="20"/>
        <end position="76"/>
    </location>
</feature>
<evidence type="ECO:0000256" key="1">
    <source>
        <dbReference type="SAM" id="SignalP"/>
    </source>
</evidence>
<evidence type="ECO:0000313" key="3">
    <source>
        <dbReference type="Proteomes" id="UP000092600"/>
    </source>
</evidence>
<accession>A0A199UEZ6</accession>
<gene>
    <name evidence="2" type="ORF">ACMD2_15857</name>
</gene>
<sequence length="76" mass="7803">MFGIVVVPCRCLLCADVEAVIVEADSNGFHPREVSGHVGVAPADKVGVDVEVGIGQQAKVRVLATMEVEGVAISTG</sequence>
<reference evidence="2 3" key="1">
    <citation type="journal article" date="2016" name="DNA Res.">
        <title>The draft genome of MD-2 pineapple using hybrid error correction of long reads.</title>
        <authorList>
            <person name="Redwan R.M."/>
            <person name="Saidin A."/>
            <person name="Kumar S.V."/>
        </authorList>
    </citation>
    <scope>NUCLEOTIDE SEQUENCE [LARGE SCALE GENOMIC DNA]</scope>
    <source>
        <strain evidence="3">cv. MD2</strain>
        <tissue evidence="2">Leaf</tissue>
    </source>
</reference>
<dbReference type="Gramene" id="Aco016711.1.mrna1">
    <property type="protein sequence ID" value="Aco016711.1.mrna1.cds1"/>
    <property type="gene ID" value="Aco016711.1.path1"/>
</dbReference>
<feature type="signal peptide" evidence="1">
    <location>
        <begin position="1"/>
        <end position="19"/>
    </location>
</feature>
<dbReference type="Proteomes" id="UP000092600">
    <property type="component" value="Unassembled WGS sequence"/>
</dbReference>
<comment type="caution">
    <text evidence="2">The sequence shown here is derived from an EMBL/GenBank/DDBJ whole genome shotgun (WGS) entry which is preliminary data.</text>
</comment>
<name>A0A199UEZ6_ANACO</name>